<dbReference type="EMBL" id="JAUSVX010000003">
    <property type="protein sequence ID" value="MDQ0469361.1"/>
    <property type="molecule type" value="Genomic_DNA"/>
</dbReference>
<accession>A0ABU0J525</accession>
<dbReference type="SUPFAM" id="SSF55347">
    <property type="entry name" value="Glyceraldehyde-3-phosphate dehydrogenase-like, C-terminal domain"/>
    <property type="match status" value="1"/>
</dbReference>
<evidence type="ECO:0000313" key="3">
    <source>
        <dbReference type="EMBL" id="MDQ0469361.1"/>
    </source>
</evidence>
<dbReference type="SUPFAM" id="SSF51735">
    <property type="entry name" value="NAD(P)-binding Rossmann-fold domains"/>
    <property type="match status" value="1"/>
</dbReference>
<dbReference type="InterPro" id="IPR051317">
    <property type="entry name" value="Gfo/Idh/MocA_oxidoreduct"/>
</dbReference>
<feature type="domain" description="GFO/IDH/MocA-like oxidoreductase" evidence="2">
    <location>
        <begin position="133"/>
        <end position="256"/>
    </location>
</feature>
<keyword evidence="4" id="KW-1185">Reference proteome</keyword>
<evidence type="ECO:0000259" key="2">
    <source>
        <dbReference type="Pfam" id="PF22725"/>
    </source>
</evidence>
<name>A0ABU0J525_9HYPH</name>
<sequence length="345" mass="37288">MAGPLLRVGVIGCGFFAENHLAAWAGMEGIVLAAVCDLDEAKARAAAQKFGAAAAYRDAAEMLAKEQLDFVDIVTTMGSHAALVGLAAQRRLPMIVQKPLAPTWEAAVGIVETCRAAGIPMMVHENTRFLTPVRAARAVIDGGEIGTPTWARIAFRTGHDIYGKQPYLAKEEHFVLLDLGVHMLDVARYLLGDVARLYCQSESIKPGIAGEDMATTVLRHQAGATSVVECSYASPIHPDPFPQLVLQIEGMRGSLRVDPGYRMTVAAEGAVREVDVSPALFPWSTPPWHGTQESVVRTQEHWVKCLRQGIEPETSGTDSLKTYGLVWGAYESTRSGQAVTPLDQR</sequence>
<comment type="caution">
    <text evidence="3">The sequence shown here is derived from an EMBL/GenBank/DDBJ whole genome shotgun (WGS) entry which is preliminary data.</text>
</comment>
<dbReference type="InterPro" id="IPR000683">
    <property type="entry name" value="Gfo/Idh/MocA-like_OxRdtase_N"/>
</dbReference>
<dbReference type="PANTHER" id="PTHR43708:SF8">
    <property type="entry name" value="OXIDOREDUCTASE"/>
    <property type="match status" value="1"/>
</dbReference>
<dbReference type="Pfam" id="PF22725">
    <property type="entry name" value="GFO_IDH_MocA_C3"/>
    <property type="match status" value="1"/>
</dbReference>
<dbReference type="Pfam" id="PF01408">
    <property type="entry name" value="GFO_IDH_MocA"/>
    <property type="match status" value="1"/>
</dbReference>
<dbReference type="PANTHER" id="PTHR43708">
    <property type="entry name" value="CONSERVED EXPRESSED OXIDOREDUCTASE (EUROFUNG)"/>
    <property type="match status" value="1"/>
</dbReference>
<feature type="domain" description="Gfo/Idh/MocA-like oxidoreductase N-terminal" evidence="1">
    <location>
        <begin position="6"/>
        <end position="123"/>
    </location>
</feature>
<dbReference type="Proteomes" id="UP001242480">
    <property type="component" value="Unassembled WGS sequence"/>
</dbReference>
<evidence type="ECO:0000313" key="4">
    <source>
        <dbReference type="Proteomes" id="UP001242480"/>
    </source>
</evidence>
<dbReference type="InterPro" id="IPR036291">
    <property type="entry name" value="NAD(P)-bd_dom_sf"/>
</dbReference>
<gene>
    <name evidence="3" type="ORF">QO011_002372</name>
</gene>
<reference evidence="3 4" key="1">
    <citation type="submission" date="2023-07" db="EMBL/GenBank/DDBJ databases">
        <title>Genomic Encyclopedia of Type Strains, Phase IV (KMG-IV): sequencing the most valuable type-strain genomes for metagenomic binning, comparative biology and taxonomic classification.</title>
        <authorList>
            <person name="Goeker M."/>
        </authorList>
    </citation>
    <scope>NUCLEOTIDE SEQUENCE [LARGE SCALE GENOMIC DNA]</scope>
    <source>
        <strain evidence="3 4">DSM 19619</strain>
    </source>
</reference>
<dbReference type="RefSeq" id="WP_307271992.1">
    <property type="nucleotide sequence ID" value="NZ_JAUSVX010000003.1"/>
</dbReference>
<proteinExistence type="predicted"/>
<dbReference type="Gene3D" id="3.30.360.10">
    <property type="entry name" value="Dihydrodipicolinate Reductase, domain 2"/>
    <property type="match status" value="1"/>
</dbReference>
<dbReference type="Gene3D" id="3.40.50.720">
    <property type="entry name" value="NAD(P)-binding Rossmann-like Domain"/>
    <property type="match status" value="1"/>
</dbReference>
<dbReference type="InterPro" id="IPR055170">
    <property type="entry name" value="GFO_IDH_MocA-like_dom"/>
</dbReference>
<evidence type="ECO:0000259" key="1">
    <source>
        <dbReference type="Pfam" id="PF01408"/>
    </source>
</evidence>
<organism evidence="3 4">
    <name type="scientific">Labrys wisconsinensis</name>
    <dbReference type="NCBI Taxonomy" id="425677"/>
    <lineage>
        <taxon>Bacteria</taxon>
        <taxon>Pseudomonadati</taxon>
        <taxon>Pseudomonadota</taxon>
        <taxon>Alphaproteobacteria</taxon>
        <taxon>Hyphomicrobiales</taxon>
        <taxon>Xanthobacteraceae</taxon>
        <taxon>Labrys</taxon>
    </lineage>
</organism>
<protein>
    <submittedName>
        <fullName evidence="3">Dehydrogenase</fullName>
    </submittedName>
</protein>